<dbReference type="EMBL" id="FQVM01000020">
    <property type="protein sequence ID" value="SHE95796.1"/>
    <property type="molecule type" value="Genomic_DNA"/>
</dbReference>
<dbReference type="RefSeq" id="WP_072896777.1">
    <property type="nucleotide sequence ID" value="NZ_FQVM01000020.1"/>
</dbReference>
<feature type="transmembrane region" description="Helical" evidence="7">
    <location>
        <begin position="26"/>
        <end position="48"/>
    </location>
</feature>
<keyword evidence="11" id="KW-1185">Reference proteome</keyword>
<keyword evidence="5 7" id="KW-1133">Transmembrane helix</keyword>
<dbReference type="AlphaFoldDB" id="A0A1M4XR06"/>
<feature type="domain" description="Cation efflux protein cytoplasmic" evidence="9">
    <location>
        <begin position="228"/>
        <end position="304"/>
    </location>
</feature>
<evidence type="ECO:0000256" key="5">
    <source>
        <dbReference type="ARBA" id="ARBA00022989"/>
    </source>
</evidence>
<evidence type="ECO:0000256" key="1">
    <source>
        <dbReference type="ARBA" id="ARBA00004141"/>
    </source>
</evidence>
<evidence type="ECO:0000259" key="9">
    <source>
        <dbReference type="Pfam" id="PF16916"/>
    </source>
</evidence>
<keyword evidence="3" id="KW-0813">Transport</keyword>
<sequence length="394" mass="43432">MISKFLVNKFIKNNSDVEDENVRVSYGYLGGIVGIIINSLLFIIKVVAGLLSGSIAVLADAFNNLSDAASSIITIIGFKLSKAPADKEHPFGHGRIEYISALIVSFMVIIVGFEFIKTSISTILNPKPLKFELIPFILVLVSIGFKLWLSKFNKFMGNRINSTALKAAALDAMGDVFTSSVVVLSLLTPMFTSLPIDGYVGVLVALAILYSGFTLVKDTIGPLIGEAPSPELVKAITEGVLSYDNITGVHDLIIHNYGPGKCMASIHAEIPASINVMKIHEIIDTAERELSKKLNIYLVIHMDPISVETEEIKETRKEIEKIIKYNPLIKSFHDFRIIGEGDHKNLIFDVVVNPNTLNKIMSEDELKAQIISEMKSIHPDYNCIITIDNDFHEV</sequence>
<evidence type="ECO:0000259" key="8">
    <source>
        <dbReference type="Pfam" id="PF01545"/>
    </source>
</evidence>
<feature type="domain" description="Cation efflux protein transmembrane" evidence="8">
    <location>
        <begin position="32"/>
        <end position="221"/>
    </location>
</feature>
<dbReference type="SUPFAM" id="SSF161111">
    <property type="entry name" value="Cation efflux protein transmembrane domain-like"/>
    <property type="match status" value="1"/>
</dbReference>
<protein>
    <submittedName>
        <fullName evidence="10">Cation diffusion facilitator family transporter</fullName>
    </submittedName>
</protein>
<name>A0A1M4XR06_9CLOT</name>
<dbReference type="Gene3D" id="1.20.1510.10">
    <property type="entry name" value="Cation efflux protein transmembrane domain"/>
    <property type="match status" value="1"/>
</dbReference>
<accession>A0A1M4XR06</accession>
<feature type="transmembrane region" description="Helical" evidence="7">
    <location>
        <begin position="133"/>
        <end position="149"/>
    </location>
</feature>
<dbReference type="OrthoDB" id="9806522at2"/>
<dbReference type="PANTHER" id="PTHR43840:SF50">
    <property type="entry name" value="MANGANESE EFFLUX SYSTEM PROTEIN MNES"/>
    <property type="match status" value="1"/>
</dbReference>
<evidence type="ECO:0000313" key="11">
    <source>
        <dbReference type="Proteomes" id="UP000184035"/>
    </source>
</evidence>
<dbReference type="STRING" id="1533.SAMN05443638_12015"/>
<proteinExistence type="inferred from homology"/>
<dbReference type="InterPro" id="IPR027469">
    <property type="entry name" value="Cation_efflux_TMD_sf"/>
</dbReference>
<dbReference type="InterPro" id="IPR027470">
    <property type="entry name" value="Cation_efflux_CTD"/>
</dbReference>
<evidence type="ECO:0000256" key="6">
    <source>
        <dbReference type="ARBA" id="ARBA00023136"/>
    </source>
</evidence>
<gene>
    <name evidence="10" type="ORF">SAMN05443638_12015</name>
</gene>
<dbReference type="GO" id="GO:0016020">
    <property type="term" value="C:membrane"/>
    <property type="evidence" value="ECO:0007669"/>
    <property type="project" value="UniProtKB-SubCell"/>
</dbReference>
<dbReference type="InterPro" id="IPR002524">
    <property type="entry name" value="Cation_efflux"/>
</dbReference>
<dbReference type="FunFam" id="1.20.1510.10:FF:000006">
    <property type="entry name" value="Divalent cation efflux transporter"/>
    <property type="match status" value="1"/>
</dbReference>
<comment type="subcellular location">
    <subcellularLocation>
        <location evidence="1">Membrane</location>
        <topology evidence="1">Multi-pass membrane protein</topology>
    </subcellularLocation>
</comment>
<dbReference type="InterPro" id="IPR036837">
    <property type="entry name" value="Cation_efflux_CTD_sf"/>
</dbReference>
<feature type="transmembrane region" description="Helical" evidence="7">
    <location>
        <begin position="198"/>
        <end position="216"/>
    </location>
</feature>
<dbReference type="InterPro" id="IPR050291">
    <property type="entry name" value="CDF_Transporter"/>
</dbReference>
<comment type="similarity">
    <text evidence="2">Belongs to the cation diffusion facilitator (CDF) transporter (TC 2.A.4) family.</text>
</comment>
<organism evidence="10 11">
    <name type="scientific">Clostridium fallax</name>
    <dbReference type="NCBI Taxonomy" id="1533"/>
    <lineage>
        <taxon>Bacteria</taxon>
        <taxon>Bacillati</taxon>
        <taxon>Bacillota</taxon>
        <taxon>Clostridia</taxon>
        <taxon>Eubacteriales</taxon>
        <taxon>Clostridiaceae</taxon>
        <taxon>Clostridium</taxon>
    </lineage>
</organism>
<keyword evidence="4 7" id="KW-0812">Transmembrane</keyword>
<dbReference type="Proteomes" id="UP000184035">
    <property type="component" value="Unassembled WGS sequence"/>
</dbReference>
<evidence type="ECO:0000256" key="3">
    <source>
        <dbReference type="ARBA" id="ARBA00022448"/>
    </source>
</evidence>
<dbReference type="PANTHER" id="PTHR43840">
    <property type="entry name" value="MITOCHONDRIAL METAL TRANSPORTER 1-RELATED"/>
    <property type="match status" value="1"/>
</dbReference>
<evidence type="ECO:0000256" key="7">
    <source>
        <dbReference type="SAM" id="Phobius"/>
    </source>
</evidence>
<dbReference type="NCBIfam" id="TIGR01297">
    <property type="entry name" value="CDF"/>
    <property type="match status" value="1"/>
</dbReference>
<dbReference type="GO" id="GO:0008324">
    <property type="term" value="F:monoatomic cation transmembrane transporter activity"/>
    <property type="evidence" value="ECO:0007669"/>
    <property type="project" value="InterPro"/>
</dbReference>
<dbReference type="Gene3D" id="3.30.70.1350">
    <property type="entry name" value="Cation efflux protein, cytoplasmic domain"/>
    <property type="match status" value="2"/>
</dbReference>
<reference evidence="10 11" key="1">
    <citation type="submission" date="2016-11" db="EMBL/GenBank/DDBJ databases">
        <authorList>
            <person name="Jaros S."/>
            <person name="Januszkiewicz K."/>
            <person name="Wedrychowicz H."/>
        </authorList>
    </citation>
    <scope>NUCLEOTIDE SEQUENCE [LARGE SCALE GENOMIC DNA]</scope>
    <source>
        <strain evidence="10 11">DSM 2631</strain>
    </source>
</reference>
<evidence type="ECO:0000256" key="2">
    <source>
        <dbReference type="ARBA" id="ARBA00008114"/>
    </source>
</evidence>
<keyword evidence="6 7" id="KW-0472">Membrane</keyword>
<dbReference type="Pfam" id="PF01545">
    <property type="entry name" value="Cation_efflux"/>
    <property type="match status" value="1"/>
</dbReference>
<evidence type="ECO:0000256" key="4">
    <source>
        <dbReference type="ARBA" id="ARBA00022692"/>
    </source>
</evidence>
<dbReference type="InterPro" id="IPR058533">
    <property type="entry name" value="Cation_efflux_TM"/>
</dbReference>
<dbReference type="SUPFAM" id="SSF160240">
    <property type="entry name" value="Cation efflux protein cytoplasmic domain-like"/>
    <property type="match status" value="2"/>
</dbReference>
<feature type="transmembrane region" description="Helical" evidence="7">
    <location>
        <begin position="96"/>
        <end position="113"/>
    </location>
</feature>
<dbReference type="Pfam" id="PF16916">
    <property type="entry name" value="ZT_dimer"/>
    <property type="match status" value="1"/>
</dbReference>
<evidence type="ECO:0000313" key="10">
    <source>
        <dbReference type="EMBL" id="SHE95796.1"/>
    </source>
</evidence>